<dbReference type="InterPro" id="IPR000835">
    <property type="entry name" value="HTH_MarR-typ"/>
</dbReference>
<dbReference type="OrthoDB" id="67158at2"/>
<dbReference type="InterPro" id="IPR036388">
    <property type="entry name" value="WH-like_DNA-bd_sf"/>
</dbReference>
<dbReference type="Pfam" id="PF12802">
    <property type="entry name" value="MarR_2"/>
    <property type="match status" value="1"/>
</dbReference>
<evidence type="ECO:0000313" key="5">
    <source>
        <dbReference type="EMBL" id="MBB3035891.1"/>
    </source>
</evidence>
<gene>
    <name evidence="5" type="ORF">FHU29_000325</name>
</gene>
<name>A0A839RIM7_9ACTN</name>
<dbReference type="GO" id="GO:0003677">
    <property type="term" value="F:DNA binding"/>
    <property type="evidence" value="ECO:0007669"/>
    <property type="project" value="UniProtKB-KW"/>
</dbReference>
<protein>
    <submittedName>
        <fullName evidence="5">DNA-binding transcriptional regulator GbsR (MarR family)</fullName>
    </submittedName>
</protein>
<keyword evidence="6" id="KW-1185">Reference proteome</keyword>
<organism evidence="5 6">
    <name type="scientific">Hoyosella altamirensis</name>
    <dbReference type="NCBI Taxonomy" id="616997"/>
    <lineage>
        <taxon>Bacteria</taxon>
        <taxon>Bacillati</taxon>
        <taxon>Actinomycetota</taxon>
        <taxon>Actinomycetes</taxon>
        <taxon>Mycobacteriales</taxon>
        <taxon>Hoyosellaceae</taxon>
        <taxon>Hoyosella</taxon>
    </lineage>
</organism>
<accession>A0A839RIM7</accession>
<evidence type="ECO:0000313" key="6">
    <source>
        <dbReference type="Proteomes" id="UP000567922"/>
    </source>
</evidence>
<dbReference type="Proteomes" id="UP000567922">
    <property type="component" value="Unassembled WGS sequence"/>
</dbReference>
<feature type="domain" description="HTH marR-type" evidence="4">
    <location>
        <begin position="28"/>
        <end position="85"/>
    </location>
</feature>
<dbReference type="AlphaFoldDB" id="A0A839RIM7"/>
<dbReference type="PANTHER" id="PTHR38465:SF2">
    <property type="entry name" value="HTH-TYPE TRANSCRIPTIONAL REGULATOR MMPR5"/>
    <property type="match status" value="1"/>
</dbReference>
<dbReference type="Gene3D" id="1.10.10.10">
    <property type="entry name" value="Winged helix-like DNA-binding domain superfamily/Winged helix DNA-binding domain"/>
    <property type="match status" value="1"/>
</dbReference>
<dbReference type="EMBL" id="JACHWS010000001">
    <property type="protein sequence ID" value="MBB3035891.1"/>
    <property type="molecule type" value="Genomic_DNA"/>
</dbReference>
<keyword evidence="2 5" id="KW-0238">DNA-binding</keyword>
<reference evidence="5 6" key="1">
    <citation type="submission" date="2020-08" db="EMBL/GenBank/DDBJ databases">
        <title>Sequencing the genomes of 1000 actinobacteria strains.</title>
        <authorList>
            <person name="Klenk H.-P."/>
        </authorList>
    </citation>
    <scope>NUCLEOTIDE SEQUENCE [LARGE SCALE GENOMIC DNA]</scope>
    <source>
        <strain evidence="5 6">DSM 45258</strain>
    </source>
</reference>
<evidence type="ECO:0000256" key="2">
    <source>
        <dbReference type="ARBA" id="ARBA00023125"/>
    </source>
</evidence>
<keyword evidence="1" id="KW-0805">Transcription regulation</keyword>
<sequence length="172" mass="20028">MSDLQDDEYREKLLQFVEKLAMLLTEAGLPRMAARVFAYVLAEDSDKYTAKELADGLRVSPAAISGAVRPLVQGGMLTRGRDPGERADHYRVDDSDVWGTIISQRRPMLRRYIDVLSEGARDLGGDRRGSRRLRETVEFYRFLDEDLTETMKRWKERRAEWVEEEERRIKES</sequence>
<dbReference type="InterPro" id="IPR036390">
    <property type="entry name" value="WH_DNA-bd_sf"/>
</dbReference>
<evidence type="ECO:0000259" key="4">
    <source>
        <dbReference type="Pfam" id="PF12802"/>
    </source>
</evidence>
<dbReference type="SUPFAM" id="SSF46785">
    <property type="entry name" value="Winged helix' DNA-binding domain"/>
    <property type="match status" value="1"/>
</dbReference>
<evidence type="ECO:0000256" key="1">
    <source>
        <dbReference type="ARBA" id="ARBA00023015"/>
    </source>
</evidence>
<proteinExistence type="predicted"/>
<keyword evidence="3" id="KW-0804">Transcription</keyword>
<comment type="caution">
    <text evidence="5">The sequence shown here is derived from an EMBL/GenBank/DDBJ whole genome shotgun (WGS) entry which is preliminary data.</text>
</comment>
<evidence type="ECO:0000256" key="3">
    <source>
        <dbReference type="ARBA" id="ARBA00023163"/>
    </source>
</evidence>
<dbReference type="InterPro" id="IPR052362">
    <property type="entry name" value="HTH-GbsR_regulator"/>
</dbReference>
<dbReference type="RefSeq" id="WP_064439588.1">
    <property type="nucleotide sequence ID" value="NZ_BDDI01000005.1"/>
</dbReference>
<dbReference type="PANTHER" id="PTHR38465">
    <property type="entry name" value="HTH-TYPE TRANSCRIPTIONAL REGULATOR MJ1563-RELATED"/>
    <property type="match status" value="1"/>
</dbReference>
<dbReference type="GO" id="GO:0003700">
    <property type="term" value="F:DNA-binding transcription factor activity"/>
    <property type="evidence" value="ECO:0007669"/>
    <property type="project" value="InterPro"/>
</dbReference>